<protein>
    <submittedName>
        <fullName evidence="3">Uncharacterized protein</fullName>
    </submittedName>
</protein>
<evidence type="ECO:0000313" key="3">
    <source>
        <dbReference type="WBParaSite" id="nRc.2.0.1.t47373-RA"/>
    </source>
</evidence>
<proteinExistence type="predicted"/>
<keyword evidence="2" id="KW-1185">Reference proteome</keyword>
<evidence type="ECO:0000256" key="1">
    <source>
        <dbReference type="SAM" id="MobiDB-lite"/>
    </source>
</evidence>
<feature type="region of interest" description="Disordered" evidence="1">
    <location>
        <begin position="50"/>
        <end position="72"/>
    </location>
</feature>
<name>A0A915LAG7_ROMCU</name>
<evidence type="ECO:0000313" key="2">
    <source>
        <dbReference type="Proteomes" id="UP000887565"/>
    </source>
</evidence>
<reference evidence="3" key="1">
    <citation type="submission" date="2022-11" db="UniProtKB">
        <authorList>
            <consortium name="WormBaseParasite"/>
        </authorList>
    </citation>
    <scope>IDENTIFICATION</scope>
</reference>
<dbReference type="Proteomes" id="UP000887565">
    <property type="component" value="Unplaced"/>
</dbReference>
<dbReference type="AlphaFoldDB" id="A0A915LAG7"/>
<organism evidence="2 3">
    <name type="scientific">Romanomermis culicivorax</name>
    <name type="common">Nematode worm</name>
    <dbReference type="NCBI Taxonomy" id="13658"/>
    <lineage>
        <taxon>Eukaryota</taxon>
        <taxon>Metazoa</taxon>
        <taxon>Ecdysozoa</taxon>
        <taxon>Nematoda</taxon>
        <taxon>Enoplea</taxon>
        <taxon>Dorylaimia</taxon>
        <taxon>Mermithida</taxon>
        <taxon>Mermithoidea</taxon>
        <taxon>Mermithidae</taxon>
        <taxon>Romanomermis</taxon>
    </lineage>
</organism>
<sequence length="72" mass="8163">MPLKIQNALDFVGHPVDGKSHWEIAMQIKELDNKWYRHFCIEIYLINGSKGPKAQAPTCSQQALENPPGDPF</sequence>
<accession>A0A915LAG7</accession>
<dbReference type="WBParaSite" id="nRc.2.0.1.t47373-RA">
    <property type="protein sequence ID" value="nRc.2.0.1.t47373-RA"/>
    <property type="gene ID" value="nRc.2.0.1.g47373"/>
</dbReference>